<evidence type="ECO:0000313" key="4">
    <source>
        <dbReference type="Proteomes" id="UP001193501"/>
    </source>
</evidence>
<proteinExistence type="predicted"/>
<gene>
    <name evidence="3" type="primary">pcaD</name>
    <name evidence="3" type="ORF">GV832_12295</name>
</gene>
<dbReference type="InterPro" id="IPR026968">
    <property type="entry name" value="PcaD/CatD"/>
</dbReference>
<dbReference type="RefSeq" id="WP_168775176.1">
    <property type="nucleotide sequence ID" value="NZ_JAABNR010000010.1"/>
</dbReference>
<dbReference type="EMBL" id="JAABNR010000010">
    <property type="protein sequence ID" value="NBZ88363.1"/>
    <property type="molecule type" value="Genomic_DNA"/>
</dbReference>
<dbReference type="PANTHER" id="PTHR43798:SF31">
    <property type="entry name" value="AB HYDROLASE SUPERFAMILY PROTEIN YCLE"/>
    <property type="match status" value="1"/>
</dbReference>
<dbReference type="EC" id="3.1.1.24" evidence="3"/>
<dbReference type="Gene3D" id="3.40.50.1820">
    <property type="entry name" value="alpha/beta hydrolase"/>
    <property type="match status" value="1"/>
</dbReference>
<dbReference type="Pfam" id="PF00561">
    <property type="entry name" value="Abhydrolase_1"/>
    <property type="match status" value="1"/>
</dbReference>
<dbReference type="GO" id="GO:0016020">
    <property type="term" value="C:membrane"/>
    <property type="evidence" value="ECO:0007669"/>
    <property type="project" value="TreeGrafter"/>
</dbReference>
<organism evidence="3 4">
    <name type="scientific">Stagnihabitans tardus</name>
    <dbReference type="NCBI Taxonomy" id="2699202"/>
    <lineage>
        <taxon>Bacteria</taxon>
        <taxon>Pseudomonadati</taxon>
        <taxon>Pseudomonadota</taxon>
        <taxon>Alphaproteobacteria</taxon>
        <taxon>Rhodobacterales</taxon>
        <taxon>Paracoccaceae</taxon>
        <taxon>Stagnihabitans</taxon>
    </lineage>
</organism>
<comment type="caution">
    <text evidence="3">The sequence shown here is derived from an EMBL/GenBank/DDBJ whole genome shotgun (WGS) entry which is preliminary data.</text>
</comment>
<evidence type="ECO:0000313" key="3">
    <source>
        <dbReference type="EMBL" id="NBZ88363.1"/>
    </source>
</evidence>
<feature type="domain" description="AB hydrolase-1" evidence="2">
    <location>
        <begin position="21"/>
        <end position="243"/>
    </location>
</feature>
<dbReference type="SUPFAM" id="SSF53474">
    <property type="entry name" value="alpha/beta-Hydrolases"/>
    <property type="match status" value="1"/>
</dbReference>
<accession>A0AAE4Y985</accession>
<dbReference type="PRINTS" id="PR00111">
    <property type="entry name" value="ABHYDROLASE"/>
</dbReference>
<sequence>MHVFLPDLRLNARLHGPEGAPALVLSHALGTDLTIWDDLLPLLPGLRILTYDHRGHGASDVPKGPYAMGAMIRDAERLMEHFALKDAVFLGVSLGGLVAQGLAIKRLDLVRALVLSNTAARIGAPSLWQARAEEVRTQGLAAYAPGALQRQLGPKWRDHPARDRLETLLTGTSTEGWCAAAQAIAGADFTLTTPTLRLPTLVIAGTNDGTTPPDLVRETAEMIPGARFTLLRGTGHLPMVENPKAYAETLRTFLQEIGH</sequence>
<name>A0AAE4Y985_9RHOB</name>
<dbReference type="NCBIfam" id="TIGR02427">
    <property type="entry name" value="protocat_pcaD"/>
    <property type="match status" value="1"/>
</dbReference>
<dbReference type="AlphaFoldDB" id="A0AAE4Y985"/>
<evidence type="ECO:0000256" key="1">
    <source>
        <dbReference type="ARBA" id="ARBA00022801"/>
    </source>
</evidence>
<protein>
    <submittedName>
        <fullName evidence="3">3-oxoadipate enol-lactonase</fullName>
        <ecNumber evidence="3">3.1.1.24</ecNumber>
    </submittedName>
</protein>
<evidence type="ECO:0000259" key="2">
    <source>
        <dbReference type="Pfam" id="PF00561"/>
    </source>
</evidence>
<dbReference type="InterPro" id="IPR050266">
    <property type="entry name" value="AB_hydrolase_sf"/>
</dbReference>
<dbReference type="GO" id="GO:0047570">
    <property type="term" value="F:3-oxoadipate enol-lactonase activity"/>
    <property type="evidence" value="ECO:0007669"/>
    <property type="project" value="UniProtKB-EC"/>
</dbReference>
<dbReference type="InterPro" id="IPR029058">
    <property type="entry name" value="AB_hydrolase_fold"/>
</dbReference>
<keyword evidence="4" id="KW-1185">Reference proteome</keyword>
<dbReference type="PANTHER" id="PTHR43798">
    <property type="entry name" value="MONOACYLGLYCEROL LIPASE"/>
    <property type="match status" value="1"/>
</dbReference>
<dbReference type="GO" id="GO:0042952">
    <property type="term" value="P:beta-ketoadipate pathway"/>
    <property type="evidence" value="ECO:0007669"/>
    <property type="project" value="InterPro"/>
</dbReference>
<dbReference type="InterPro" id="IPR000073">
    <property type="entry name" value="AB_hydrolase_1"/>
</dbReference>
<reference evidence="3" key="1">
    <citation type="submission" date="2020-01" db="EMBL/GenBank/DDBJ databases">
        <authorList>
            <person name="Chen W.-M."/>
        </authorList>
    </citation>
    <scope>NUCLEOTIDE SEQUENCE</scope>
    <source>
        <strain evidence="3">CYK-10</strain>
    </source>
</reference>
<dbReference type="Proteomes" id="UP001193501">
    <property type="component" value="Unassembled WGS sequence"/>
</dbReference>
<keyword evidence="1 3" id="KW-0378">Hydrolase</keyword>